<dbReference type="PROSITE" id="PS50011">
    <property type="entry name" value="PROTEIN_KINASE_DOM"/>
    <property type="match status" value="1"/>
</dbReference>
<protein>
    <recommendedName>
        <fullName evidence="1">Protein kinase domain-containing protein</fullName>
    </recommendedName>
</protein>
<dbReference type="EMBL" id="JAACJP010000055">
    <property type="protein sequence ID" value="KAF5369674.1"/>
    <property type="molecule type" value="Genomic_DNA"/>
</dbReference>
<dbReference type="OrthoDB" id="4062651at2759"/>
<dbReference type="Gene3D" id="1.10.510.10">
    <property type="entry name" value="Transferase(Phosphotransferase) domain 1"/>
    <property type="match status" value="1"/>
</dbReference>
<feature type="domain" description="Protein kinase" evidence="1">
    <location>
        <begin position="380"/>
        <end position="581"/>
    </location>
</feature>
<sequence length="581" mass="63989">MPFSAAKVHRVQYAFVQKQSDGTFEVDSRDYTIKIAGTEVLADLYETIMKDVDHRESILLWLPKVPIEMSARELDTLLKDSTLDDHATIAERDQTIDAIMVPGDRTLTRTTCKHCGVSHRTSVKFMLSPLYNSYNLILGAEFQALLIVNNETEERHSQSLTDVINPDVQAATTQAPAIELFHPVFAEFFARADDNTTDIPDTVVCGTASLMRSVSAISTTESTRTDSRKSLSTILGQSSWQTRTWTGAAETTALALLEERGELGVGGCEPSVQGSFSYAKFWAANDHRRVRDNCCCPSFIIALAGPWLAILGAVTTSKVIVQRLTDYLWLGNSRVDDDTHILRIARTLDALRLSLQSLETFYEYLEDTPAPQGCLHPRFFPSVNSYLSGNTTVTFSYKEPLERDDTCVTFLATLNLPDARPVVVKFVPRYGVAVHRLLADRDLAPELIYHGPIGGASVSYNGLMMVVMEYIQGKSLAGYFDSGPIPQDVLAAVKEGMSAIHAGGFVYGDLRRPNVVIADVADGSTEAGLGGRVRFIDFDWAGKAGDVRYPFHLSDSVCMPSGASEYELIDKEHDIKMLAAL</sequence>
<dbReference type="SUPFAM" id="SSF56112">
    <property type="entry name" value="Protein kinase-like (PK-like)"/>
    <property type="match status" value="1"/>
</dbReference>
<dbReference type="GO" id="GO:0004672">
    <property type="term" value="F:protein kinase activity"/>
    <property type="evidence" value="ECO:0007669"/>
    <property type="project" value="InterPro"/>
</dbReference>
<evidence type="ECO:0000313" key="2">
    <source>
        <dbReference type="EMBL" id="KAF5369674.1"/>
    </source>
</evidence>
<dbReference type="InterPro" id="IPR011009">
    <property type="entry name" value="Kinase-like_dom_sf"/>
</dbReference>
<dbReference type="AlphaFoldDB" id="A0A8H5GRH5"/>
<reference evidence="2 3" key="1">
    <citation type="journal article" date="2020" name="ISME J.">
        <title>Uncovering the hidden diversity of litter-decomposition mechanisms in mushroom-forming fungi.</title>
        <authorList>
            <person name="Floudas D."/>
            <person name="Bentzer J."/>
            <person name="Ahren D."/>
            <person name="Johansson T."/>
            <person name="Persson P."/>
            <person name="Tunlid A."/>
        </authorList>
    </citation>
    <scope>NUCLEOTIDE SEQUENCE [LARGE SCALE GENOMIC DNA]</scope>
    <source>
        <strain evidence="2 3">CBS 661.87</strain>
    </source>
</reference>
<organism evidence="2 3">
    <name type="scientific">Tricholomella constricta</name>
    <dbReference type="NCBI Taxonomy" id="117010"/>
    <lineage>
        <taxon>Eukaryota</taxon>
        <taxon>Fungi</taxon>
        <taxon>Dikarya</taxon>
        <taxon>Basidiomycota</taxon>
        <taxon>Agaricomycotina</taxon>
        <taxon>Agaricomycetes</taxon>
        <taxon>Agaricomycetidae</taxon>
        <taxon>Agaricales</taxon>
        <taxon>Tricholomatineae</taxon>
        <taxon>Lyophyllaceae</taxon>
        <taxon>Tricholomella</taxon>
    </lineage>
</organism>
<gene>
    <name evidence="2" type="ORF">D9615_010238</name>
</gene>
<accession>A0A8H5GRH5</accession>
<name>A0A8H5GRH5_9AGAR</name>
<evidence type="ECO:0000259" key="1">
    <source>
        <dbReference type="PROSITE" id="PS50011"/>
    </source>
</evidence>
<proteinExistence type="predicted"/>
<dbReference type="Proteomes" id="UP000565441">
    <property type="component" value="Unassembled WGS sequence"/>
</dbReference>
<evidence type="ECO:0000313" key="3">
    <source>
        <dbReference type="Proteomes" id="UP000565441"/>
    </source>
</evidence>
<dbReference type="GO" id="GO:0005524">
    <property type="term" value="F:ATP binding"/>
    <property type="evidence" value="ECO:0007669"/>
    <property type="project" value="InterPro"/>
</dbReference>
<dbReference type="InterPro" id="IPR000719">
    <property type="entry name" value="Prot_kinase_dom"/>
</dbReference>
<comment type="caution">
    <text evidence="2">The sequence shown here is derived from an EMBL/GenBank/DDBJ whole genome shotgun (WGS) entry which is preliminary data.</text>
</comment>
<keyword evidence="3" id="KW-1185">Reference proteome</keyword>